<dbReference type="GO" id="GO:0005975">
    <property type="term" value="P:carbohydrate metabolic process"/>
    <property type="evidence" value="ECO:0007669"/>
    <property type="project" value="InterPro"/>
</dbReference>
<dbReference type="SUPFAM" id="SSF48208">
    <property type="entry name" value="Six-hairpin glycosidases"/>
    <property type="match status" value="1"/>
</dbReference>
<evidence type="ECO:0000256" key="1">
    <source>
        <dbReference type="SAM" id="SignalP"/>
    </source>
</evidence>
<feature type="chain" id="PRO_5031326743" description="Glycosyl hydrolase family 95 catalytic domain-containing protein" evidence="1">
    <location>
        <begin position="31"/>
        <end position="1002"/>
    </location>
</feature>
<evidence type="ECO:0000259" key="2">
    <source>
        <dbReference type="Pfam" id="PF22124"/>
    </source>
</evidence>
<evidence type="ECO:0000313" key="3">
    <source>
        <dbReference type="EMBL" id="HGY93292.1"/>
    </source>
</evidence>
<dbReference type="Pfam" id="PF22124">
    <property type="entry name" value="Glyco_hydro_95_cat"/>
    <property type="match status" value="1"/>
</dbReference>
<name>A0A7V4XQK9_9BACT</name>
<dbReference type="PANTHER" id="PTHR31084">
    <property type="entry name" value="ALPHA-L-FUCOSIDASE 2"/>
    <property type="match status" value="1"/>
</dbReference>
<sequence>MKTQGKRGIAGAVIAGAMLTVAGCASPAHAAEKANAAAPESVPAQTVAARGIELANAVHGTWNAMPGAETPRFQKFGPPMPWSRKPGSIATGLMTPGALVGNGSVGVAMGGSPDRQEFYIGRNDFWSVLRGRIMPMGRLELTVAALQGASAQVSENIGPADVAAHFVQGSDALQSRTWVANGRNLFAVELRNSGSRPLHVRAALLDGFGSSEAKTLSGATGNVQWLRVSPETVEATIGGSHRGVVAASNLSIRSVRVYAGDSAQKPRYDWSSPTVLAGGNGPERFSCGRVIMPLRHFTLRAAVNVDGADGSGAIFTAMVGQQWMKQQIDPTDPLGNRRGRDLPRAQGAAAGLAVYLSHGRLVANLNGTVLTSTQTLPTRQWVTVTIAYDGQKLMLLADGKPIGVTSNFPTAAQVMGPEWQWAATHPGDAKIPFEGIGPDGVLAMRVVGGHATLANGKMHFTIPARGRIVLLVAAMDNRDTSAYFHTALTDLEQASLPGVAASWSHHVAWWRKFWSKSYVEIPDKTIQSWWYGSLYVLASCSEPGNVAPGLWGNWITSTHMAWQGDYTLDYNYQAPFWAAYPTNHVGLADPYDAPLLAWMQRGEGLAAKLHSRGLVYYTHLAPSPGWSADNFRALDQKSDALFAAVNCIQRWRYTHDVAYARKVWPFLTGVAEYWDHDLKLVNGRYVDFNDAADEHLWGPSSGVNPATTIGFLKMLYPALIEMSEQLHADESQRATWSNISAHLSDLPLAPANSVAAIQKAVGKPIPSNQMVILQSQHGMQWVNLPWGGTQGPEPPVRPTGSSAGMNSLQVVFPGWNIGLESPAALRSAAWNTVHYTRLWYDNNDTSSFYPAAVGAGYDPQAILKHLHLLVTHIGYPSFAYDMPAGGIENEATVPTTIAAMLLQSYQKDIHVFADWPSTEDASFGNLLAVGDFLVSSQLKGGHVAYVQISSQRGGLCSLANPWGAEAEVEMKIAGEKTQLLHGPVLDISTHAGEQLTFTEHSR</sequence>
<proteinExistence type="predicted"/>
<dbReference type="AlphaFoldDB" id="A0A7V4XQK9"/>
<reference evidence="3" key="1">
    <citation type="journal article" date="2020" name="mSystems">
        <title>Genome- and Community-Level Interaction Insights into Carbon Utilization and Element Cycling Functions of Hydrothermarchaeota in Hydrothermal Sediment.</title>
        <authorList>
            <person name="Zhou Z."/>
            <person name="Liu Y."/>
            <person name="Xu W."/>
            <person name="Pan J."/>
            <person name="Luo Z.H."/>
            <person name="Li M."/>
        </authorList>
    </citation>
    <scope>NUCLEOTIDE SEQUENCE [LARGE SCALE GENOMIC DNA]</scope>
    <source>
        <strain evidence="3">SpSt-855</strain>
    </source>
</reference>
<dbReference type="PROSITE" id="PS51257">
    <property type="entry name" value="PROKAR_LIPOPROTEIN"/>
    <property type="match status" value="1"/>
</dbReference>
<feature type="signal peptide" evidence="1">
    <location>
        <begin position="1"/>
        <end position="30"/>
    </location>
</feature>
<feature type="domain" description="Glycosyl hydrolase family 95 catalytic" evidence="2">
    <location>
        <begin position="534"/>
        <end position="746"/>
    </location>
</feature>
<keyword evidence="1" id="KW-0732">Signal</keyword>
<comment type="caution">
    <text evidence="3">The sequence shown here is derived from an EMBL/GenBank/DDBJ whole genome shotgun (WGS) entry which is preliminary data.</text>
</comment>
<dbReference type="Gene3D" id="2.70.98.50">
    <property type="entry name" value="putative glycoside hydrolase family protein from bacillus halodurans"/>
    <property type="match status" value="1"/>
</dbReference>
<gene>
    <name evidence="3" type="ORF">ENW50_01170</name>
</gene>
<dbReference type="GO" id="GO:0004560">
    <property type="term" value="F:alpha-L-fucosidase activity"/>
    <property type="evidence" value="ECO:0007669"/>
    <property type="project" value="TreeGrafter"/>
</dbReference>
<dbReference type="SUPFAM" id="SSF49899">
    <property type="entry name" value="Concanavalin A-like lectins/glucanases"/>
    <property type="match status" value="1"/>
</dbReference>
<dbReference type="InterPro" id="IPR008928">
    <property type="entry name" value="6-hairpin_glycosidase_sf"/>
</dbReference>
<dbReference type="PANTHER" id="PTHR31084:SF0">
    <property type="entry name" value="ALPHA-L-FUCOSIDASE 2"/>
    <property type="match status" value="1"/>
</dbReference>
<dbReference type="InterPro" id="IPR012341">
    <property type="entry name" value="6hp_glycosidase-like_sf"/>
</dbReference>
<organism evidence="3">
    <name type="scientific">Acidobacterium capsulatum</name>
    <dbReference type="NCBI Taxonomy" id="33075"/>
    <lineage>
        <taxon>Bacteria</taxon>
        <taxon>Pseudomonadati</taxon>
        <taxon>Acidobacteriota</taxon>
        <taxon>Terriglobia</taxon>
        <taxon>Terriglobales</taxon>
        <taxon>Acidobacteriaceae</taxon>
        <taxon>Acidobacterium</taxon>
    </lineage>
</organism>
<dbReference type="EMBL" id="DTKL01000010">
    <property type="protein sequence ID" value="HGY93292.1"/>
    <property type="molecule type" value="Genomic_DNA"/>
</dbReference>
<protein>
    <recommendedName>
        <fullName evidence="2">Glycosyl hydrolase family 95 catalytic domain-containing protein</fullName>
    </recommendedName>
</protein>
<dbReference type="InterPro" id="IPR013320">
    <property type="entry name" value="ConA-like_dom_sf"/>
</dbReference>
<accession>A0A7V4XQK9</accession>
<dbReference type="Gene3D" id="1.50.10.10">
    <property type="match status" value="1"/>
</dbReference>
<dbReference type="InterPro" id="IPR054363">
    <property type="entry name" value="GH95_cat"/>
</dbReference>